<sequence>CWKLVKWALCFLVALASARSVPYFPPLSHDMVNYINKLNTTWQAGHNFHSVDMSYVNSCLGCCEFSGLYGHVPEAFSPDISGTWPYSLENSQQPSDSGHESLRQHSVLFKADVNAAIGHLG</sequence>
<keyword evidence="4" id="KW-0788">Thiol protease</keyword>
<evidence type="ECO:0000259" key="7">
    <source>
        <dbReference type="Pfam" id="PF08127"/>
    </source>
</evidence>
<feature type="chain" id="PRO_5032406210" description="Peptidase C1A propeptide domain-containing protein" evidence="6">
    <location>
        <begin position="19"/>
        <end position="121"/>
    </location>
</feature>
<reference evidence="8 9" key="1">
    <citation type="submission" date="2009-12" db="EMBL/GenBank/DDBJ databases">
        <title>The Genome Sequence of Anolis carolinensis (Green Anole Lizard).</title>
        <authorList>
            <consortium name="The Genome Sequencing Platform"/>
            <person name="Di Palma F."/>
            <person name="Alfoldi J."/>
            <person name="Heiman D."/>
            <person name="Young S."/>
            <person name="Grabherr M."/>
            <person name="Johnson J."/>
            <person name="Lander E.S."/>
            <person name="Lindblad-Toh K."/>
        </authorList>
    </citation>
    <scope>NUCLEOTIDE SEQUENCE [LARGE SCALE GENOMIC DNA]</scope>
    <source>
        <strain evidence="8 9">JBL SC #1</strain>
    </source>
</reference>
<dbReference type="InterPro" id="IPR012599">
    <property type="entry name" value="Propeptide_C1A"/>
</dbReference>
<keyword evidence="3" id="KW-0378">Hydrolase</keyword>
<feature type="domain" description="Peptidase C1A propeptide" evidence="7">
    <location>
        <begin position="27"/>
        <end position="61"/>
    </location>
</feature>
<dbReference type="GO" id="GO:0004197">
    <property type="term" value="F:cysteine-type endopeptidase activity"/>
    <property type="evidence" value="ECO:0007669"/>
    <property type="project" value="InterPro"/>
</dbReference>
<organism evidence="8 9">
    <name type="scientific">Anolis carolinensis</name>
    <name type="common">Green anole</name>
    <name type="synonym">American chameleon</name>
    <dbReference type="NCBI Taxonomy" id="28377"/>
    <lineage>
        <taxon>Eukaryota</taxon>
        <taxon>Metazoa</taxon>
        <taxon>Chordata</taxon>
        <taxon>Craniata</taxon>
        <taxon>Vertebrata</taxon>
        <taxon>Euteleostomi</taxon>
        <taxon>Lepidosauria</taxon>
        <taxon>Squamata</taxon>
        <taxon>Bifurcata</taxon>
        <taxon>Unidentata</taxon>
        <taxon>Episquamata</taxon>
        <taxon>Toxicofera</taxon>
        <taxon>Iguania</taxon>
        <taxon>Dactyloidae</taxon>
        <taxon>Anolis</taxon>
    </lineage>
</organism>
<keyword evidence="9" id="KW-1185">Reference proteome</keyword>
<evidence type="ECO:0000313" key="8">
    <source>
        <dbReference type="Ensembl" id="ENSACAP00000035484.1"/>
    </source>
</evidence>
<dbReference type="InParanoid" id="A0A803TJU4"/>
<keyword evidence="5" id="KW-1015">Disulfide bond</keyword>
<name>A0A803TJU4_ANOCA</name>
<protein>
    <recommendedName>
        <fullName evidence="7">Peptidase C1A propeptide domain-containing protein</fullName>
    </recommendedName>
</protein>
<evidence type="ECO:0000256" key="5">
    <source>
        <dbReference type="ARBA" id="ARBA00023157"/>
    </source>
</evidence>
<keyword evidence="2 6" id="KW-0732">Signal</keyword>
<evidence type="ECO:0000256" key="4">
    <source>
        <dbReference type="ARBA" id="ARBA00022807"/>
    </source>
</evidence>
<dbReference type="GO" id="GO:0006508">
    <property type="term" value="P:proteolysis"/>
    <property type="evidence" value="ECO:0007669"/>
    <property type="project" value="UniProtKB-KW"/>
</dbReference>
<proteinExistence type="predicted"/>
<evidence type="ECO:0000313" key="9">
    <source>
        <dbReference type="Proteomes" id="UP000001646"/>
    </source>
</evidence>
<evidence type="ECO:0000256" key="1">
    <source>
        <dbReference type="ARBA" id="ARBA00022670"/>
    </source>
</evidence>
<reference evidence="8" key="3">
    <citation type="submission" date="2025-09" db="UniProtKB">
        <authorList>
            <consortium name="Ensembl"/>
        </authorList>
    </citation>
    <scope>IDENTIFICATION</scope>
</reference>
<dbReference type="Proteomes" id="UP000001646">
    <property type="component" value="Chromosome 1"/>
</dbReference>
<reference evidence="8" key="2">
    <citation type="submission" date="2025-08" db="UniProtKB">
        <authorList>
            <consortium name="Ensembl"/>
        </authorList>
    </citation>
    <scope>IDENTIFICATION</scope>
</reference>
<dbReference type="AlphaFoldDB" id="A0A803TJU4"/>
<keyword evidence="1" id="KW-0645">Protease</keyword>
<evidence type="ECO:0000256" key="3">
    <source>
        <dbReference type="ARBA" id="ARBA00022801"/>
    </source>
</evidence>
<dbReference type="Pfam" id="PF08127">
    <property type="entry name" value="Propeptide_C1"/>
    <property type="match status" value="1"/>
</dbReference>
<evidence type="ECO:0000256" key="2">
    <source>
        <dbReference type="ARBA" id="ARBA00022729"/>
    </source>
</evidence>
<accession>A0A803TJU4</accession>
<dbReference type="GeneTree" id="ENSGT01040000244419"/>
<evidence type="ECO:0000256" key="6">
    <source>
        <dbReference type="SAM" id="SignalP"/>
    </source>
</evidence>
<dbReference type="Ensembl" id="ENSACAT00000055845.1">
    <property type="protein sequence ID" value="ENSACAP00000035484.1"/>
    <property type="gene ID" value="ENSACAG00000039599.1"/>
</dbReference>
<feature type="signal peptide" evidence="6">
    <location>
        <begin position="1"/>
        <end position="18"/>
    </location>
</feature>